<dbReference type="Gene3D" id="3.30.565.10">
    <property type="entry name" value="Histidine kinase-like ATPase, C-terminal domain"/>
    <property type="match status" value="1"/>
</dbReference>
<evidence type="ECO:0000313" key="17">
    <source>
        <dbReference type="EMBL" id="MBP1855180.1"/>
    </source>
</evidence>
<dbReference type="Pfam" id="PF00512">
    <property type="entry name" value="HisKA"/>
    <property type="match status" value="1"/>
</dbReference>
<dbReference type="EMBL" id="JAGGJX010000002">
    <property type="protein sequence ID" value="MBP1855180.1"/>
    <property type="molecule type" value="Genomic_DNA"/>
</dbReference>
<dbReference type="InterPro" id="IPR003594">
    <property type="entry name" value="HATPase_dom"/>
</dbReference>
<accession>A0ABS4EB67</accession>
<feature type="transmembrane region" description="Helical" evidence="14">
    <location>
        <begin position="57"/>
        <end position="82"/>
    </location>
</feature>
<dbReference type="SMART" id="SM00387">
    <property type="entry name" value="HATPase_c"/>
    <property type="match status" value="1"/>
</dbReference>
<comment type="caution">
    <text evidence="17">The sequence shown here is derived from an EMBL/GenBank/DDBJ whole genome shotgun (WGS) entry which is preliminary data.</text>
</comment>
<dbReference type="InterPro" id="IPR004358">
    <property type="entry name" value="Sig_transdc_His_kin-like_C"/>
</dbReference>
<dbReference type="Proteomes" id="UP000767291">
    <property type="component" value="Unassembled WGS sequence"/>
</dbReference>
<dbReference type="InterPro" id="IPR036097">
    <property type="entry name" value="HisK_dim/P_sf"/>
</dbReference>
<dbReference type="SMART" id="SM00304">
    <property type="entry name" value="HAMP"/>
    <property type="match status" value="1"/>
</dbReference>
<proteinExistence type="predicted"/>
<feature type="transmembrane region" description="Helical" evidence="14">
    <location>
        <begin position="211"/>
        <end position="234"/>
    </location>
</feature>
<keyword evidence="18" id="KW-1185">Reference proteome</keyword>
<evidence type="ECO:0000259" key="16">
    <source>
        <dbReference type="PROSITE" id="PS50885"/>
    </source>
</evidence>
<feature type="domain" description="HAMP" evidence="16">
    <location>
        <begin position="241"/>
        <end position="294"/>
    </location>
</feature>
<comment type="catalytic activity">
    <reaction evidence="1">
        <text>ATP + protein L-histidine = ADP + protein N-phospho-L-histidine.</text>
        <dbReference type="EC" id="2.7.13.3"/>
    </reaction>
</comment>
<dbReference type="CDD" id="cd00082">
    <property type="entry name" value="HisKA"/>
    <property type="match status" value="1"/>
</dbReference>
<dbReference type="GO" id="GO:0016301">
    <property type="term" value="F:kinase activity"/>
    <property type="evidence" value="ECO:0007669"/>
    <property type="project" value="UniProtKB-KW"/>
</dbReference>
<dbReference type="Gene3D" id="6.10.340.10">
    <property type="match status" value="1"/>
</dbReference>
<organism evidence="17 18">
    <name type="scientific">Metaclostridioides mangenotii</name>
    <dbReference type="NCBI Taxonomy" id="1540"/>
    <lineage>
        <taxon>Bacteria</taxon>
        <taxon>Bacillati</taxon>
        <taxon>Bacillota</taxon>
        <taxon>Clostridia</taxon>
        <taxon>Peptostreptococcales</taxon>
        <taxon>Peptostreptococcaceae</taxon>
        <taxon>Metaclostridioides</taxon>
    </lineage>
</organism>
<keyword evidence="10" id="KW-0067">ATP-binding</keyword>
<evidence type="ECO:0000256" key="1">
    <source>
        <dbReference type="ARBA" id="ARBA00000085"/>
    </source>
</evidence>
<dbReference type="SUPFAM" id="SSF47384">
    <property type="entry name" value="Homodimeric domain of signal transducing histidine kinase"/>
    <property type="match status" value="1"/>
</dbReference>
<sequence length="517" mass="59391">MKNKHKFDDIKFKKESSKASVVFKFIGREIKQLASNAYQSMLERFRLSIVLKLNIMYFFRMFSVFITLNLLMAVATSAFVIARTEQSLDKQLNSYSNYIIEEKITSSKSVKKDTKKVLSLLNRYDSNNVSIYDNKNKLIYKNSTIKGEKVGKSHKVYKNRYLDIYKDTNNKYNINFFFKRNLSINYKLEETVKVGKNNIQVDMSYDLTEDVWLIGSLILVLFVIEGVITLISLIKVSIKTKKILRPIDDMNRTVKDITINNIDTRLNILGSQNELKDLANTFNGMLDRIQESYETQNQFVSDASHELRTPLTVIQGYARMLNRWGKDDKAVLDESITAIESESENMKGLIEQLLFLARGDKNTQRFNKDMFKLNDLIDNLVKESNLIDEGRHNIKSDLNEPININADRNLLKEALRVFVDNSIKYTKYGGEITLSSYATDNKATIVIKDTGIGMSKEDLPKIFDRFYRADKSRTRETGGTGLGLAIAKWIITRHGGTIDVTSKIDVGTTFMLKIPLE</sequence>
<comment type="subcellular location">
    <subcellularLocation>
        <location evidence="2">Cell membrane</location>
        <topology evidence="2">Multi-pass membrane protein</topology>
    </subcellularLocation>
</comment>
<evidence type="ECO:0000256" key="8">
    <source>
        <dbReference type="ARBA" id="ARBA00022741"/>
    </source>
</evidence>
<dbReference type="SUPFAM" id="SSF55874">
    <property type="entry name" value="ATPase domain of HSP90 chaperone/DNA topoisomerase II/histidine kinase"/>
    <property type="match status" value="1"/>
</dbReference>
<keyword evidence="8" id="KW-0547">Nucleotide-binding</keyword>
<dbReference type="SUPFAM" id="SSF158472">
    <property type="entry name" value="HAMP domain-like"/>
    <property type="match status" value="1"/>
</dbReference>
<evidence type="ECO:0000256" key="2">
    <source>
        <dbReference type="ARBA" id="ARBA00004651"/>
    </source>
</evidence>
<dbReference type="PROSITE" id="PS50885">
    <property type="entry name" value="HAMP"/>
    <property type="match status" value="1"/>
</dbReference>
<keyword evidence="11 14" id="KW-1133">Transmembrane helix</keyword>
<dbReference type="SMART" id="SM00388">
    <property type="entry name" value="HisKA"/>
    <property type="match status" value="1"/>
</dbReference>
<keyword evidence="13 14" id="KW-0472">Membrane</keyword>
<name>A0ABS4EB67_9FIRM</name>
<keyword evidence="7 14" id="KW-0812">Transmembrane</keyword>
<evidence type="ECO:0000256" key="11">
    <source>
        <dbReference type="ARBA" id="ARBA00022989"/>
    </source>
</evidence>
<dbReference type="PANTHER" id="PTHR45528:SF1">
    <property type="entry name" value="SENSOR HISTIDINE KINASE CPXA"/>
    <property type="match status" value="1"/>
</dbReference>
<evidence type="ECO:0000256" key="3">
    <source>
        <dbReference type="ARBA" id="ARBA00012438"/>
    </source>
</evidence>
<evidence type="ECO:0000256" key="4">
    <source>
        <dbReference type="ARBA" id="ARBA00022475"/>
    </source>
</evidence>
<dbReference type="CDD" id="cd00075">
    <property type="entry name" value="HATPase"/>
    <property type="match status" value="1"/>
</dbReference>
<dbReference type="Pfam" id="PF00672">
    <property type="entry name" value="HAMP"/>
    <property type="match status" value="1"/>
</dbReference>
<keyword evidence="9 17" id="KW-0418">Kinase</keyword>
<dbReference type="InterPro" id="IPR005467">
    <property type="entry name" value="His_kinase_dom"/>
</dbReference>
<dbReference type="Gene3D" id="1.10.287.130">
    <property type="match status" value="1"/>
</dbReference>
<dbReference type="InterPro" id="IPR036890">
    <property type="entry name" value="HATPase_C_sf"/>
</dbReference>
<dbReference type="InterPro" id="IPR003661">
    <property type="entry name" value="HisK_dim/P_dom"/>
</dbReference>
<dbReference type="Pfam" id="PF02518">
    <property type="entry name" value="HATPase_c"/>
    <property type="match status" value="1"/>
</dbReference>
<keyword evidence="12" id="KW-0902">Two-component regulatory system</keyword>
<evidence type="ECO:0000256" key="10">
    <source>
        <dbReference type="ARBA" id="ARBA00022840"/>
    </source>
</evidence>
<evidence type="ECO:0000313" key="18">
    <source>
        <dbReference type="Proteomes" id="UP000767291"/>
    </source>
</evidence>
<dbReference type="InterPro" id="IPR003660">
    <property type="entry name" value="HAMP_dom"/>
</dbReference>
<dbReference type="InterPro" id="IPR050398">
    <property type="entry name" value="HssS/ArlS-like"/>
</dbReference>
<protein>
    <recommendedName>
        <fullName evidence="3">histidine kinase</fullName>
        <ecNumber evidence="3">2.7.13.3</ecNumber>
    </recommendedName>
</protein>
<dbReference type="RefSeq" id="WP_234926153.1">
    <property type="nucleotide sequence ID" value="NZ_BAAACS010000002.1"/>
</dbReference>
<keyword evidence="4" id="KW-1003">Cell membrane</keyword>
<dbReference type="CDD" id="cd06225">
    <property type="entry name" value="HAMP"/>
    <property type="match status" value="1"/>
</dbReference>
<dbReference type="PANTHER" id="PTHR45528">
    <property type="entry name" value="SENSOR HISTIDINE KINASE CPXA"/>
    <property type="match status" value="1"/>
</dbReference>
<evidence type="ECO:0000256" key="14">
    <source>
        <dbReference type="SAM" id="Phobius"/>
    </source>
</evidence>
<reference evidence="17 18" key="1">
    <citation type="submission" date="2021-03" db="EMBL/GenBank/DDBJ databases">
        <title>Genomic Encyclopedia of Type Strains, Phase IV (KMG-IV): sequencing the most valuable type-strain genomes for metagenomic binning, comparative biology and taxonomic classification.</title>
        <authorList>
            <person name="Goeker M."/>
        </authorList>
    </citation>
    <scope>NUCLEOTIDE SEQUENCE [LARGE SCALE GENOMIC DNA]</scope>
    <source>
        <strain evidence="17 18">DSM 1289</strain>
    </source>
</reference>
<evidence type="ECO:0000256" key="5">
    <source>
        <dbReference type="ARBA" id="ARBA00022553"/>
    </source>
</evidence>
<keyword evidence="5" id="KW-0597">Phosphoprotein</keyword>
<evidence type="ECO:0000256" key="9">
    <source>
        <dbReference type="ARBA" id="ARBA00022777"/>
    </source>
</evidence>
<evidence type="ECO:0000259" key="15">
    <source>
        <dbReference type="PROSITE" id="PS50109"/>
    </source>
</evidence>
<evidence type="ECO:0000256" key="6">
    <source>
        <dbReference type="ARBA" id="ARBA00022679"/>
    </source>
</evidence>
<evidence type="ECO:0000256" key="7">
    <source>
        <dbReference type="ARBA" id="ARBA00022692"/>
    </source>
</evidence>
<gene>
    <name evidence="17" type="ORF">J2Z43_001573</name>
</gene>
<dbReference type="EC" id="2.7.13.3" evidence="3"/>
<evidence type="ECO:0000256" key="12">
    <source>
        <dbReference type="ARBA" id="ARBA00023012"/>
    </source>
</evidence>
<feature type="domain" description="Histidine kinase" evidence="15">
    <location>
        <begin position="302"/>
        <end position="517"/>
    </location>
</feature>
<keyword evidence="6" id="KW-0808">Transferase</keyword>
<dbReference type="PRINTS" id="PR00344">
    <property type="entry name" value="BCTRLSENSOR"/>
</dbReference>
<evidence type="ECO:0000256" key="13">
    <source>
        <dbReference type="ARBA" id="ARBA00023136"/>
    </source>
</evidence>
<dbReference type="PROSITE" id="PS50109">
    <property type="entry name" value="HIS_KIN"/>
    <property type="match status" value="1"/>
</dbReference>